<sequence length="408" mass="44845">MTDRYLETASRIGYSICRDAIWSRDQCNWLGMSVEPYAGNFSNVLKSLSHDVYGGTAGIALFLTRLYEQSKEPFFMETAEGAMKHAIAHAESTPVSRICGFYSGLTGIAYVADVCGKTFQHPEWEQWGQAQLKHAADFGIQQDTSLDVVSGLAGMIPALLATGEKYREESVDLGNKLIALADHDHEGSSWKMGPDHPQGQKNLTGFSHGTAGFAWALLELYSATHEPRFRETALSAISYENCHFSQEARNWPDFRQPIEQNENVKYSYGSAWCHGAPGIGLSRIRAFEIEPENVSQEDIQSALATTYSSFSTTSGNGTYCLCHGHGGNAELFLEAGRRMNHTESWNIAKAIGDQGIERYAKHNRPWQSGSPAGSNPSLLVGDSGVGYFYLRLHDSENVPSVLLLNPAA</sequence>
<accession>A0A517WTS9</accession>
<dbReference type="OrthoDB" id="9148343at2"/>
<dbReference type="InterPro" id="IPR007822">
    <property type="entry name" value="LANC-like"/>
</dbReference>
<proteinExistence type="predicted"/>
<dbReference type="PRINTS" id="PR01950">
    <property type="entry name" value="LANCSUPER"/>
</dbReference>
<evidence type="ECO:0000313" key="2">
    <source>
        <dbReference type="EMBL" id="QDU08665.1"/>
    </source>
</evidence>
<reference evidence="2 3" key="1">
    <citation type="submission" date="2019-03" db="EMBL/GenBank/DDBJ databases">
        <title>Deep-cultivation of Planctomycetes and their phenomic and genomic characterization uncovers novel biology.</title>
        <authorList>
            <person name="Wiegand S."/>
            <person name="Jogler M."/>
            <person name="Boedeker C."/>
            <person name="Pinto D."/>
            <person name="Vollmers J."/>
            <person name="Rivas-Marin E."/>
            <person name="Kohn T."/>
            <person name="Peeters S.H."/>
            <person name="Heuer A."/>
            <person name="Rast P."/>
            <person name="Oberbeckmann S."/>
            <person name="Bunk B."/>
            <person name="Jeske O."/>
            <person name="Meyerdierks A."/>
            <person name="Storesund J.E."/>
            <person name="Kallscheuer N."/>
            <person name="Luecker S."/>
            <person name="Lage O.M."/>
            <person name="Pohl T."/>
            <person name="Merkel B.J."/>
            <person name="Hornburger P."/>
            <person name="Mueller R.-W."/>
            <person name="Bruemmer F."/>
            <person name="Labrenz M."/>
            <person name="Spormann A.M."/>
            <person name="Op den Camp H."/>
            <person name="Overmann J."/>
            <person name="Amann R."/>
            <person name="Jetten M.S.M."/>
            <person name="Mascher T."/>
            <person name="Medema M.H."/>
            <person name="Devos D.P."/>
            <person name="Kaster A.-K."/>
            <person name="Ovreas L."/>
            <person name="Rohde M."/>
            <person name="Galperin M.Y."/>
            <person name="Jogler C."/>
        </authorList>
    </citation>
    <scope>NUCLEOTIDE SEQUENCE [LARGE SCALE GENOMIC DNA]</scope>
    <source>
        <strain evidence="2 3">V202</strain>
    </source>
</reference>
<dbReference type="RefSeq" id="WP_145173707.1">
    <property type="nucleotide sequence ID" value="NZ_CP037422.1"/>
</dbReference>
<dbReference type="Gene3D" id="1.50.10.20">
    <property type="match status" value="1"/>
</dbReference>
<dbReference type="Pfam" id="PF05147">
    <property type="entry name" value="LANC_like"/>
    <property type="match status" value="1"/>
</dbReference>
<feature type="binding site" evidence="1">
    <location>
        <position position="322"/>
    </location>
    <ligand>
        <name>Zn(2+)</name>
        <dbReference type="ChEBI" id="CHEBI:29105"/>
    </ligand>
</feature>
<protein>
    <submittedName>
        <fullName evidence="2">Lanthionine synthetase C-like protein</fullName>
    </submittedName>
</protein>
<dbReference type="GO" id="GO:0046872">
    <property type="term" value="F:metal ion binding"/>
    <property type="evidence" value="ECO:0007669"/>
    <property type="project" value="UniProtKB-KW"/>
</dbReference>
<dbReference type="PRINTS" id="PR01955">
    <property type="entry name" value="LANCFRANKIA"/>
</dbReference>
<keyword evidence="1" id="KW-0479">Metal-binding</keyword>
<dbReference type="AlphaFoldDB" id="A0A517WTS9"/>
<dbReference type="EMBL" id="CP037422">
    <property type="protein sequence ID" value="QDU08665.1"/>
    <property type="molecule type" value="Genomic_DNA"/>
</dbReference>
<dbReference type="SUPFAM" id="SSF158745">
    <property type="entry name" value="LanC-like"/>
    <property type="match status" value="1"/>
</dbReference>
<dbReference type="PANTHER" id="PTHR12736:SF7">
    <property type="entry name" value="LANC-LIKE PROTEIN 3"/>
    <property type="match status" value="1"/>
</dbReference>
<keyword evidence="1" id="KW-0862">Zinc</keyword>
<keyword evidence="3" id="KW-1185">Reference proteome</keyword>
<dbReference type="GO" id="GO:0031179">
    <property type="term" value="P:peptide modification"/>
    <property type="evidence" value="ECO:0007669"/>
    <property type="project" value="InterPro"/>
</dbReference>
<dbReference type="SMART" id="SM01260">
    <property type="entry name" value="LANC_like"/>
    <property type="match status" value="1"/>
</dbReference>
<name>A0A517WTS9_9PLAN</name>
<gene>
    <name evidence="2" type="ORF">V202x_20350</name>
</gene>
<evidence type="ECO:0000313" key="3">
    <source>
        <dbReference type="Proteomes" id="UP000318384"/>
    </source>
</evidence>
<dbReference type="PANTHER" id="PTHR12736">
    <property type="entry name" value="LANC-LIKE PROTEIN"/>
    <property type="match status" value="1"/>
</dbReference>
<feature type="binding site" evidence="1">
    <location>
        <position position="323"/>
    </location>
    <ligand>
        <name>Zn(2+)</name>
        <dbReference type="ChEBI" id="CHEBI:29105"/>
    </ligand>
</feature>
<evidence type="ECO:0000256" key="1">
    <source>
        <dbReference type="PIRSR" id="PIRSR607822-1"/>
    </source>
</evidence>
<dbReference type="GO" id="GO:0005886">
    <property type="term" value="C:plasma membrane"/>
    <property type="evidence" value="ECO:0007669"/>
    <property type="project" value="TreeGrafter"/>
</dbReference>
<dbReference type="Proteomes" id="UP000318384">
    <property type="component" value="Chromosome"/>
</dbReference>
<organism evidence="2 3">
    <name type="scientific">Gimesia aquarii</name>
    <dbReference type="NCBI Taxonomy" id="2527964"/>
    <lineage>
        <taxon>Bacteria</taxon>
        <taxon>Pseudomonadati</taxon>
        <taxon>Planctomycetota</taxon>
        <taxon>Planctomycetia</taxon>
        <taxon>Planctomycetales</taxon>
        <taxon>Planctomycetaceae</taxon>
        <taxon>Gimesia</taxon>
    </lineage>
</organism>
<feature type="binding site" evidence="1">
    <location>
        <position position="273"/>
    </location>
    <ligand>
        <name>Zn(2+)</name>
        <dbReference type="ChEBI" id="CHEBI:29105"/>
    </ligand>
</feature>